<name>A0A5C3QGJ8_9AGAR</name>
<sequence>MDNAPLRPKANQAILAIALLRSIGPWPTVYLLYVRNIPGLLLTTQRYALMFPHSDAAYAYHRTSVDIEGDELTKSIVAYLKSRNTAFPISLVPQAHHYLSQHLYPSWTCYCSHTLHGPTSLGKQCGKQFRGDEHDKRAFVRHVLDEHVSLTLLMKESGPWKCRRWQGACRRGFEREEELRAHIYGLTISTFWRRMRGRRACNS</sequence>
<evidence type="ECO:0000313" key="2">
    <source>
        <dbReference type="Proteomes" id="UP000305067"/>
    </source>
</evidence>
<protein>
    <submittedName>
        <fullName evidence="1">Uncharacterized protein</fullName>
    </submittedName>
</protein>
<keyword evidence="2" id="KW-1185">Reference proteome</keyword>
<evidence type="ECO:0000313" key="1">
    <source>
        <dbReference type="EMBL" id="TFL01203.1"/>
    </source>
</evidence>
<dbReference type="EMBL" id="ML178825">
    <property type="protein sequence ID" value="TFL01203.1"/>
    <property type="molecule type" value="Genomic_DNA"/>
</dbReference>
<proteinExistence type="predicted"/>
<dbReference type="Proteomes" id="UP000305067">
    <property type="component" value="Unassembled WGS sequence"/>
</dbReference>
<gene>
    <name evidence="1" type="ORF">BDV98DRAFT_567708</name>
</gene>
<organism evidence="1 2">
    <name type="scientific">Pterulicium gracile</name>
    <dbReference type="NCBI Taxonomy" id="1884261"/>
    <lineage>
        <taxon>Eukaryota</taxon>
        <taxon>Fungi</taxon>
        <taxon>Dikarya</taxon>
        <taxon>Basidiomycota</taxon>
        <taxon>Agaricomycotina</taxon>
        <taxon>Agaricomycetes</taxon>
        <taxon>Agaricomycetidae</taxon>
        <taxon>Agaricales</taxon>
        <taxon>Pleurotineae</taxon>
        <taxon>Pterulaceae</taxon>
        <taxon>Pterulicium</taxon>
    </lineage>
</organism>
<dbReference type="AlphaFoldDB" id="A0A5C3QGJ8"/>
<reference evidence="1 2" key="1">
    <citation type="journal article" date="2019" name="Nat. Ecol. Evol.">
        <title>Megaphylogeny resolves global patterns of mushroom evolution.</title>
        <authorList>
            <person name="Varga T."/>
            <person name="Krizsan K."/>
            <person name="Foldi C."/>
            <person name="Dima B."/>
            <person name="Sanchez-Garcia M."/>
            <person name="Sanchez-Ramirez S."/>
            <person name="Szollosi G.J."/>
            <person name="Szarkandi J.G."/>
            <person name="Papp V."/>
            <person name="Albert L."/>
            <person name="Andreopoulos W."/>
            <person name="Angelini C."/>
            <person name="Antonin V."/>
            <person name="Barry K.W."/>
            <person name="Bougher N.L."/>
            <person name="Buchanan P."/>
            <person name="Buyck B."/>
            <person name="Bense V."/>
            <person name="Catcheside P."/>
            <person name="Chovatia M."/>
            <person name="Cooper J."/>
            <person name="Damon W."/>
            <person name="Desjardin D."/>
            <person name="Finy P."/>
            <person name="Geml J."/>
            <person name="Haridas S."/>
            <person name="Hughes K."/>
            <person name="Justo A."/>
            <person name="Karasinski D."/>
            <person name="Kautmanova I."/>
            <person name="Kiss B."/>
            <person name="Kocsube S."/>
            <person name="Kotiranta H."/>
            <person name="LaButti K.M."/>
            <person name="Lechner B.E."/>
            <person name="Liimatainen K."/>
            <person name="Lipzen A."/>
            <person name="Lukacs Z."/>
            <person name="Mihaltcheva S."/>
            <person name="Morgado L.N."/>
            <person name="Niskanen T."/>
            <person name="Noordeloos M.E."/>
            <person name="Ohm R.A."/>
            <person name="Ortiz-Santana B."/>
            <person name="Ovrebo C."/>
            <person name="Racz N."/>
            <person name="Riley R."/>
            <person name="Savchenko A."/>
            <person name="Shiryaev A."/>
            <person name="Soop K."/>
            <person name="Spirin V."/>
            <person name="Szebenyi C."/>
            <person name="Tomsovsky M."/>
            <person name="Tulloss R.E."/>
            <person name="Uehling J."/>
            <person name="Grigoriev I.V."/>
            <person name="Vagvolgyi C."/>
            <person name="Papp T."/>
            <person name="Martin F.M."/>
            <person name="Miettinen O."/>
            <person name="Hibbett D.S."/>
            <person name="Nagy L.G."/>
        </authorList>
    </citation>
    <scope>NUCLEOTIDE SEQUENCE [LARGE SCALE GENOMIC DNA]</scope>
    <source>
        <strain evidence="1 2">CBS 309.79</strain>
    </source>
</reference>
<accession>A0A5C3QGJ8</accession>